<evidence type="ECO:0000259" key="4">
    <source>
        <dbReference type="PROSITE" id="PS50102"/>
    </source>
</evidence>
<dbReference type="Pfam" id="PF14709">
    <property type="entry name" value="DND1_DSRM"/>
    <property type="match status" value="1"/>
</dbReference>
<dbReference type="SUPFAM" id="SSF54928">
    <property type="entry name" value="RNA-binding domain, RBD"/>
    <property type="match status" value="1"/>
</dbReference>
<evidence type="ECO:0000256" key="3">
    <source>
        <dbReference type="SAM" id="MobiDB-lite"/>
    </source>
</evidence>
<dbReference type="PROSITE" id="PS50102">
    <property type="entry name" value="RRM"/>
    <property type="match status" value="1"/>
</dbReference>
<organism evidence="5 6">
    <name type="scientific">Conger conger</name>
    <name type="common">Conger eel</name>
    <name type="synonym">Muraena conger</name>
    <dbReference type="NCBI Taxonomy" id="82655"/>
    <lineage>
        <taxon>Eukaryota</taxon>
        <taxon>Metazoa</taxon>
        <taxon>Chordata</taxon>
        <taxon>Craniata</taxon>
        <taxon>Vertebrata</taxon>
        <taxon>Euteleostomi</taxon>
        <taxon>Actinopterygii</taxon>
        <taxon>Neopterygii</taxon>
        <taxon>Teleostei</taxon>
        <taxon>Anguilliformes</taxon>
        <taxon>Congridae</taxon>
        <taxon>Conger</taxon>
    </lineage>
</organism>
<protein>
    <recommendedName>
        <fullName evidence="4">RRM domain-containing protein</fullName>
    </recommendedName>
</protein>
<feature type="domain" description="RRM" evidence="4">
    <location>
        <begin position="53"/>
        <end position="131"/>
    </location>
</feature>
<dbReference type="SMART" id="SM00360">
    <property type="entry name" value="RRM"/>
    <property type="match status" value="2"/>
</dbReference>
<accession>A0A9Q1I4U5</accession>
<comment type="caution">
    <text evidence="5">The sequence shown here is derived from an EMBL/GenBank/DDBJ whole genome shotgun (WGS) entry which is preliminary data.</text>
</comment>
<dbReference type="EMBL" id="JAFJMO010000003">
    <property type="protein sequence ID" value="KAJ8281865.1"/>
    <property type="molecule type" value="Genomic_DNA"/>
</dbReference>
<dbReference type="InterPro" id="IPR000504">
    <property type="entry name" value="RRM_dom"/>
</dbReference>
<sequence length="369" mass="41302">MEVQRKQVLNVESIASLESWMQRTATKLVQVNGQRKYGGPPPDWTGPAPGPGCEVFISQIPRDVYEDKLIPLFRSAGPLYEFRLMMNFSGQNRGFAYAKYRDPHSAAAAIRSLHQHPLQQGALLAVRRSTEKRQLSLGDLPPGVDRDRLLQVLRDLSDGVESVSLKFGKGRRKVTAIAHYTSHYNASMAKKAICEAFKRKFGIVVTVKWFSFSSKPRLDEEEEEEEEEELGGTFPAPKVFPKPCPLPPCRPLDHDPRPPPSPQENLWNLLTPSRGPTPPRPDVPELKDAVALLLRVCEAFKVGPPLYDLQFLHTGANGFLYFAYRVLIPGLPEPFTGVAHILPGTSAPLLRYEVQRAAAERILKRLSQP</sequence>
<dbReference type="OrthoDB" id="3800936at2759"/>
<dbReference type="Proteomes" id="UP001152803">
    <property type="component" value="Unassembled WGS sequence"/>
</dbReference>
<evidence type="ECO:0000256" key="1">
    <source>
        <dbReference type="ARBA" id="ARBA00022884"/>
    </source>
</evidence>
<dbReference type="Gene3D" id="3.30.70.330">
    <property type="match status" value="1"/>
</dbReference>
<reference evidence="5" key="1">
    <citation type="journal article" date="2023" name="Science">
        <title>Genome structures resolve the early diversification of teleost fishes.</title>
        <authorList>
            <person name="Parey E."/>
            <person name="Louis A."/>
            <person name="Montfort J."/>
            <person name="Bouchez O."/>
            <person name="Roques C."/>
            <person name="Iampietro C."/>
            <person name="Lluch J."/>
            <person name="Castinel A."/>
            <person name="Donnadieu C."/>
            <person name="Desvignes T."/>
            <person name="Floi Bucao C."/>
            <person name="Jouanno E."/>
            <person name="Wen M."/>
            <person name="Mejri S."/>
            <person name="Dirks R."/>
            <person name="Jansen H."/>
            <person name="Henkel C."/>
            <person name="Chen W.J."/>
            <person name="Zahm M."/>
            <person name="Cabau C."/>
            <person name="Klopp C."/>
            <person name="Thompson A.W."/>
            <person name="Robinson-Rechavi M."/>
            <person name="Braasch I."/>
            <person name="Lecointre G."/>
            <person name="Bobe J."/>
            <person name="Postlethwait J.H."/>
            <person name="Berthelot C."/>
            <person name="Roest Crollius H."/>
            <person name="Guiguen Y."/>
        </authorList>
    </citation>
    <scope>NUCLEOTIDE SEQUENCE</scope>
    <source>
        <strain evidence="5">Concon-B</strain>
    </source>
</reference>
<keyword evidence="1 2" id="KW-0694">RNA-binding</keyword>
<evidence type="ECO:0000313" key="5">
    <source>
        <dbReference type="EMBL" id="KAJ8281865.1"/>
    </source>
</evidence>
<feature type="region of interest" description="Disordered" evidence="3">
    <location>
        <begin position="218"/>
        <end position="266"/>
    </location>
</feature>
<proteinExistence type="predicted"/>
<dbReference type="PANTHER" id="PTHR21245">
    <property type="entry name" value="HETEROGENEOUS NUCLEAR RIBONUCLEOPROTEIN"/>
    <property type="match status" value="1"/>
</dbReference>
<evidence type="ECO:0000313" key="6">
    <source>
        <dbReference type="Proteomes" id="UP001152803"/>
    </source>
</evidence>
<dbReference type="GO" id="GO:0003723">
    <property type="term" value="F:RNA binding"/>
    <property type="evidence" value="ECO:0007669"/>
    <property type="project" value="UniProtKB-UniRule"/>
</dbReference>
<dbReference type="Pfam" id="PF00076">
    <property type="entry name" value="RRM_1"/>
    <property type="match status" value="1"/>
</dbReference>
<gene>
    <name evidence="5" type="ORF">COCON_G00043840</name>
</gene>
<keyword evidence="6" id="KW-1185">Reference proteome</keyword>
<feature type="compositionally biased region" description="Acidic residues" evidence="3">
    <location>
        <begin position="219"/>
        <end position="230"/>
    </location>
</feature>
<dbReference type="InterPro" id="IPR035979">
    <property type="entry name" value="RBD_domain_sf"/>
</dbReference>
<name>A0A9Q1I4U5_CONCO</name>
<dbReference type="InterPro" id="IPR012677">
    <property type="entry name" value="Nucleotide-bd_a/b_plait_sf"/>
</dbReference>
<feature type="compositionally biased region" description="Pro residues" evidence="3">
    <location>
        <begin position="238"/>
        <end position="250"/>
    </location>
</feature>
<dbReference type="AlphaFoldDB" id="A0A9Q1I4U5"/>
<evidence type="ECO:0000256" key="2">
    <source>
        <dbReference type="PROSITE-ProRule" id="PRU00176"/>
    </source>
</evidence>